<evidence type="ECO:0000256" key="3">
    <source>
        <dbReference type="SAM" id="MobiDB-lite"/>
    </source>
</evidence>
<feature type="compositionally biased region" description="Basic residues" evidence="3">
    <location>
        <begin position="1"/>
        <end position="16"/>
    </location>
</feature>
<keyword evidence="2 4" id="KW-0732">Signal</keyword>
<feature type="chain" id="PRO_5039642531" evidence="4">
    <location>
        <begin position="45"/>
        <end position="433"/>
    </location>
</feature>
<evidence type="ECO:0000256" key="4">
    <source>
        <dbReference type="SAM" id="SignalP"/>
    </source>
</evidence>
<reference evidence="7 8" key="3">
    <citation type="submission" date="2020-08" db="EMBL/GenBank/DDBJ databases">
        <title>Sequencing the genomes of 1000 actinobacteria strains.</title>
        <authorList>
            <person name="Klenk H.-P."/>
        </authorList>
    </citation>
    <scope>NUCLEOTIDE SEQUENCE [LARGE SCALE GENOMIC DNA]</scope>
    <source>
        <strain evidence="7 8">DSM 44772</strain>
    </source>
</reference>
<dbReference type="Proteomes" id="UP001501427">
    <property type="component" value="Unassembled WGS sequence"/>
</dbReference>
<proteinExistence type="inferred from homology"/>
<feature type="domain" description="Leucine-binding protein" evidence="5">
    <location>
        <begin position="54"/>
        <end position="388"/>
    </location>
</feature>
<dbReference type="Pfam" id="PF13458">
    <property type="entry name" value="Peripla_BP_6"/>
    <property type="match status" value="1"/>
</dbReference>
<dbReference type="AlphaFoldDB" id="A0A7W7IFM7"/>
<evidence type="ECO:0000313" key="7">
    <source>
        <dbReference type="EMBL" id="MBB4776099.1"/>
    </source>
</evidence>
<keyword evidence="9" id="KW-1185">Reference proteome</keyword>
<evidence type="ECO:0000313" key="6">
    <source>
        <dbReference type="EMBL" id="GAA0556170.1"/>
    </source>
</evidence>
<evidence type="ECO:0000313" key="9">
    <source>
        <dbReference type="Proteomes" id="UP001501427"/>
    </source>
</evidence>
<feature type="region of interest" description="Disordered" evidence="3">
    <location>
        <begin position="1"/>
        <end position="24"/>
    </location>
</feature>
<comment type="similarity">
    <text evidence="1">Belongs to the leucine-binding protein family.</text>
</comment>
<evidence type="ECO:0000313" key="8">
    <source>
        <dbReference type="Proteomes" id="UP000549343"/>
    </source>
</evidence>
<reference evidence="6" key="1">
    <citation type="journal article" date="2014" name="Int. J. Syst. Evol. Microbiol.">
        <title>Complete genome of a new Firmicutes species belonging to the dominant human colonic microbiota ('Ruminococcus bicirculans') reveals two chromosomes and a selective capacity to utilize plant glucans.</title>
        <authorList>
            <consortium name="NISC Comparative Sequencing Program"/>
            <person name="Wegmann U."/>
            <person name="Louis P."/>
            <person name="Goesmann A."/>
            <person name="Henrissat B."/>
            <person name="Duncan S.H."/>
            <person name="Flint H.J."/>
        </authorList>
    </citation>
    <scope>NUCLEOTIDE SEQUENCE</scope>
    <source>
        <strain evidence="6">JCM 10667</strain>
    </source>
</reference>
<reference evidence="9" key="2">
    <citation type="journal article" date="2019" name="Int. J. Syst. Evol. Microbiol.">
        <title>The Global Catalogue of Microorganisms (GCM) 10K type strain sequencing project: providing services to taxonomists for standard genome sequencing and annotation.</title>
        <authorList>
            <consortium name="The Broad Institute Genomics Platform"/>
            <consortium name="The Broad Institute Genome Sequencing Center for Infectious Disease"/>
            <person name="Wu L."/>
            <person name="Ma J."/>
        </authorList>
    </citation>
    <scope>NUCLEOTIDE SEQUENCE [LARGE SCALE GENOMIC DNA]</scope>
    <source>
        <strain evidence="9">JCM 10667</strain>
    </source>
</reference>
<dbReference type="CDD" id="cd06341">
    <property type="entry name" value="PBP1_ABC_ligand_binding-like"/>
    <property type="match status" value="1"/>
</dbReference>
<feature type="signal peptide" evidence="4">
    <location>
        <begin position="1"/>
        <end position="44"/>
    </location>
</feature>
<dbReference type="Gene3D" id="3.40.50.2300">
    <property type="match status" value="2"/>
</dbReference>
<sequence length="433" mass="44393">MPRTKLPRTKPSRTKPSRTTLTRTKPLAAAGAACALLLAATACGGEESGTGGTTKIGVLTSLSGSASAGFTGVEAGVKARLAAYKEEPGACDRDFQVVTADDASTPQGALAATQKLVRQDDVFAVVPNSSFFFGAGQFAGTQAKGTPFVGSGFDGGEQWLNKDYRNLFNTLGNTDYAKVASTMGAYWKSLGGTKAATVSFDTASSSGAALASIQSAEHAGLERGYVNVKVPFGSKDVGSLVLGIKNSGADVLYLPVTPETAFAVVGGLKQSGVELKSVLLATGYGADLLKSEPAVQAAQGLGFVTNTAPIGVPTPGGTAMTEGIKKHAGSTAGLPSFSESIGWVSADLLLHGFEKAGCDATQEQFIDALRESRDWDAGGLVPKPIDFSDYGAIAGSHASGNCFFVSILKDKEFVPDPKAEPACGTLLDEAVKR</sequence>
<name>A0A7W7IFM7_9ACTN</name>
<dbReference type="EMBL" id="JACHMV010000001">
    <property type="protein sequence ID" value="MBB4776099.1"/>
    <property type="molecule type" value="Genomic_DNA"/>
</dbReference>
<protein>
    <submittedName>
        <fullName evidence="7">Branched-chain amino acid transport system substrate-binding protein</fullName>
    </submittedName>
</protein>
<dbReference type="InterPro" id="IPR028081">
    <property type="entry name" value="Leu-bd"/>
</dbReference>
<accession>A0A7W7IFM7</accession>
<dbReference type="SUPFAM" id="SSF53822">
    <property type="entry name" value="Periplasmic binding protein-like I"/>
    <property type="match status" value="1"/>
</dbReference>
<gene>
    <name evidence="7" type="ORF">F4557_004517</name>
    <name evidence="6" type="ORF">GCM10009546_17840</name>
</gene>
<dbReference type="Proteomes" id="UP000549343">
    <property type="component" value="Unassembled WGS sequence"/>
</dbReference>
<dbReference type="PANTHER" id="PTHR30483">
    <property type="entry name" value="LEUCINE-SPECIFIC-BINDING PROTEIN"/>
    <property type="match status" value="1"/>
</dbReference>
<dbReference type="RefSeq" id="WP_184885814.1">
    <property type="nucleotide sequence ID" value="NZ_BAAAHD010000016.1"/>
</dbReference>
<reference evidence="6" key="4">
    <citation type="submission" date="2023-12" db="EMBL/GenBank/DDBJ databases">
        <authorList>
            <person name="Sun Q."/>
            <person name="Inoue M."/>
        </authorList>
    </citation>
    <scope>NUCLEOTIDE SEQUENCE</scope>
    <source>
        <strain evidence="6">JCM 10667</strain>
    </source>
</reference>
<dbReference type="EMBL" id="BAAAHD010000016">
    <property type="protein sequence ID" value="GAA0556170.1"/>
    <property type="molecule type" value="Genomic_DNA"/>
</dbReference>
<evidence type="ECO:0000256" key="2">
    <source>
        <dbReference type="ARBA" id="ARBA00022729"/>
    </source>
</evidence>
<dbReference type="InterPro" id="IPR028082">
    <property type="entry name" value="Peripla_BP_I"/>
</dbReference>
<comment type="caution">
    <text evidence="7">The sequence shown here is derived from an EMBL/GenBank/DDBJ whole genome shotgun (WGS) entry which is preliminary data.</text>
</comment>
<evidence type="ECO:0000256" key="1">
    <source>
        <dbReference type="ARBA" id="ARBA00010062"/>
    </source>
</evidence>
<dbReference type="InterPro" id="IPR051010">
    <property type="entry name" value="BCAA_transport"/>
</dbReference>
<dbReference type="PANTHER" id="PTHR30483:SF6">
    <property type="entry name" value="PERIPLASMIC BINDING PROTEIN OF ABC TRANSPORTER FOR NATURAL AMINO ACIDS"/>
    <property type="match status" value="1"/>
</dbReference>
<evidence type="ECO:0000259" key="5">
    <source>
        <dbReference type="Pfam" id="PF13458"/>
    </source>
</evidence>
<organism evidence="7 8">
    <name type="scientific">Actinomadura livida</name>
    <dbReference type="NCBI Taxonomy" id="79909"/>
    <lineage>
        <taxon>Bacteria</taxon>
        <taxon>Bacillati</taxon>
        <taxon>Actinomycetota</taxon>
        <taxon>Actinomycetes</taxon>
        <taxon>Streptosporangiales</taxon>
        <taxon>Thermomonosporaceae</taxon>
        <taxon>Actinomadura</taxon>
    </lineage>
</organism>